<evidence type="ECO:0000259" key="2">
    <source>
        <dbReference type="Pfam" id="PF18352"/>
    </source>
</evidence>
<feature type="compositionally biased region" description="Polar residues" evidence="1">
    <location>
        <begin position="235"/>
        <end position="247"/>
    </location>
</feature>
<accession>H3JQU9</accession>
<evidence type="ECO:0000256" key="1">
    <source>
        <dbReference type="SAM" id="MobiDB-lite"/>
    </source>
</evidence>
<dbReference type="InterPro" id="IPR037026">
    <property type="entry name" value="Vgr_OB-fold_dom_sf"/>
</dbReference>
<dbReference type="Gene3D" id="2.20.70.60">
    <property type="match status" value="1"/>
</dbReference>
<evidence type="ECO:0000259" key="3">
    <source>
        <dbReference type="Pfam" id="PF21930"/>
    </source>
</evidence>
<protein>
    <submittedName>
        <fullName evidence="4">Gene product 138</fullName>
    </submittedName>
</protein>
<dbReference type="Gene3D" id="2.40.50.230">
    <property type="entry name" value="Gp5 N-terminal domain"/>
    <property type="match status" value="1"/>
</dbReference>
<feature type="domain" description="Gp138-like beta-helical trimerization" evidence="3">
    <location>
        <begin position="143"/>
        <end position="208"/>
    </location>
</feature>
<reference evidence="4" key="1">
    <citation type="journal article" date="2012" name="Structure">
        <title>Phage pierces the host cell membrane with the iron-loaded spike.</title>
        <authorList>
            <person name="Browning C."/>
            <person name="Shneider M.M."/>
            <person name="Bowman V.D."/>
            <person name="Schwarzer D."/>
            <person name="Leiman P.G."/>
        </authorList>
    </citation>
    <scope>X-RAY CRYSTALLOGRAPHY (2.64 ANGSTROMS)</scope>
</reference>
<keyword evidence="4" id="KW-0002">3D-structure</keyword>
<sequence length="247" mass="25863">GSMDALNFVTAIRGLINEQVAEVHTSLPVRVIGVDYGSKTVTLESIVKNTRSTEDEIDYPTFHDVPFMVNGGGTGRISFPIKAGDIGVVVFSERDPSNAFQTDGDTASSGTLIQPCGLYPACFIPKIATATDSSEEVDSEKVIISNNKQTYASFDPNGNISVYNTQGMKIDMTPNSIVLTDAGGGKLTLQGGTMTYKGGTVNLNGLTITPDGRMTDSGGIGLHTHTHPVRGVETGGSTVTSDKPNGG</sequence>
<proteinExistence type="evidence at protein level"/>
<dbReference type="InterPro" id="IPR054122">
    <property type="entry name" value="Gp138-like_C"/>
</dbReference>
<dbReference type="PDB" id="3PQI">
    <property type="method" value="X-ray"/>
    <property type="resolution" value="2.64 A"/>
    <property type="chains" value="A=1-247"/>
</dbReference>
<feature type="domain" description="Phage protein Gp138 N-terminal" evidence="2">
    <location>
        <begin position="27"/>
        <end position="101"/>
    </location>
</feature>
<dbReference type="Pfam" id="PF18352">
    <property type="entry name" value="Gp138_N"/>
    <property type="match status" value="1"/>
</dbReference>
<dbReference type="InterPro" id="IPR041599">
    <property type="entry name" value="Gp138_N"/>
</dbReference>
<name>H3JQU9_9VIRU</name>
<evidence type="ECO:0000313" key="4">
    <source>
        <dbReference type="PDB" id="3PQI"/>
    </source>
</evidence>
<organism evidence="4">
    <name type="scientific">Bacteriophage sp</name>
    <dbReference type="NCBI Taxonomy" id="38018"/>
    <lineage>
        <taxon>Viruses</taxon>
    </lineage>
</organism>
<dbReference type="Pfam" id="PF21930">
    <property type="entry name" value="Gp138_C"/>
    <property type="match status" value="1"/>
</dbReference>
<dbReference type="Gene3D" id="2.20.220.20">
    <property type="match status" value="1"/>
</dbReference>
<feature type="region of interest" description="Disordered" evidence="1">
    <location>
        <begin position="225"/>
        <end position="247"/>
    </location>
</feature>